<dbReference type="AlphaFoldDB" id="A0ABD3PZN9"/>
<evidence type="ECO:0000256" key="2">
    <source>
        <dbReference type="ARBA" id="ARBA00022490"/>
    </source>
</evidence>
<evidence type="ECO:0000256" key="4">
    <source>
        <dbReference type="ARBA" id="ARBA00023212"/>
    </source>
</evidence>
<protein>
    <recommendedName>
        <fullName evidence="7">B9 domain-containing protein 1</fullName>
    </recommendedName>
</protein>
<dbReference type="Proteomes" id="UP001516023">
    <property type="component" value="Unassembled WGS sequence"/>
</dbReference>
<accession>A0ABD3PZN9</accession>
<evidence type="ECO:0000256" key="7">
    <source>
        <dbReference type="ARBA" id="ARBA00039274"/>
    </source>
</evidence>
<keyword evidence="5" id="KW-0966">Cell projection</keyword>
<evidence type="ECO:0000313" key="9">
    <source>
        <dbReference type="EMBL" id="KAL3793207.1"/>
    </source>
</evidence>
<evidence type="ECO:0000256" key="6">
    <source>
        <dbReference type="ARBA" id="ARBA00038411"/>
    </source>
</evidence>
<reference evidence="9 10" key="1">
    <citation type="journal article" date="2020" name="G3 (Bethesda)">
        <title>Improved Reference Genome for Cyclotella cryptica CCMP332, a Model for Cell Wall Morphogenesis, Salinity Adaptation, and Lipid Production in Diatoms (Bacillariophyta).</title>
        <authorList>
            <person name="Roberts W.R."/>
            <person name="Downey K.M."/>
            <person name="Ruck E.C."/>
            <person name="Traller J.C."/>
            <person name="Alverson A.J."/>
        </authorList>
    </citation>
    <scope>NUCLEOTIDE SEQUENCE [LARGE SCALE GENOMIC DNA]</scope>
    <source>
        <strain evidence="9 10">CCMP332</strain>
    </source>
</reference>
<feature type="region of interest" description="Disordered" evidence="8">
    <location>
        <begin position="1"/>
        <end position="59"/>
    </location>
</feature>
<keyword evidence="4" id="KW-0206">Cytoskeleton</keyword>
<comment type="similarity">
    <text evidence="6">Belongs to the B9D family.</text>
</comment>
<evidence type="ECO:0000313" key="10">
    <source>
        <dbReference type="Proteomes" id="UP001516023"/>
    </source>
</evidence>
<evidence type="ECO:0000256" key="3">
    <source>
        <dbReference type="ARBA" id="ARBA00022794"/>
    </source>
</evidence>
<dbReference type="Pfam" id="PF07162">
    <property type="entry name" value="B9-C2"/>
    <property type="match status" value="1"/>
</dbReference>
<keyword evidence="2" id="KW-0963">Cytoplasm</keyword>
<dbReference type="PROSITE" id="PS51381">
    <property type="entry name" value="C2_B9"/>
    <property type="match status" value="1"/>
</dbReference>
<dbReference type="PANTHER" id="PTHR12968">
    <property type="entry name" value="B9 DOMAIN-CONTAINING"/>
    <property type="match status" value="1"/>
</dbReference>
<dbReference type="EMBL" id="JABMIG020000093">
    <property type="protein sequence ID" value="KAL3793207.1"/>
    <property type="molecule type" value="Genomic_DNA"/>
</dbReference>
<comment type="caution">
    <text evidence="9">The sequence shown here is derived from an EMBL/GenBank/DDBJ whole genome shotgun (WGS) entry which is preliminary data.</text>
</comment>
<keyword evidence="3" id="KW-0970">Cilium biogenesis/degradation</keyword>
<evidence type="ECO:0000256" key="5">
    <source>
        <dbReference type="ARBA" id="ARBA00023273"/>
    </source>
</evidence>
<proteinExistence type="inferred from homology"/>
<name>A0ABD3PZN9_9STRA</name>
<dbReference type="InterPro" id="IPR010796">
    <property type="entry name" value="C2_B9-type_dom"/>
</dbReference>
<keyword evidence="10" id="KW-1185">Reference proteome</keyword>
<evidence type="ECO:0000256" key="8">
    <source>
        <dbReference type="SAM" id="MobiDB-lite"/>
    </source>
</evidence>
<dbReference type="PANTHER" id="PTHR12968:SF1">
    <property type="entry name" value="B9 DOMAIN-CONTAINING PROTEIN 1"/>
    <property type="match status" value="1"/>
</dbReference>
<evidence type="ECO:0000256" key="1">
    <source>
        <dbReference type="ARBA" id="ARBA00004120"/>
    </source>
</evidence>
<organism evidence="9 10">
    <name type="scientific">Cyclotella cryptica</name>
    <dbReference type="NCBI Taxonomy" id="29204"/>
    <lineage>
        <taxon>Eukaryota</taxon>
        <taxon>Sar</taxon>
        <taxon>Stramenopiles</taxon>
        <taxon>Ochrophyta</taxon>
        <taxon>Bacillariophyta</taxon>
        <taxon>Coscinodiscophyceae</taxon>
        <taxon>Thalassiosirophycidae</taxon>
        <taxon>Stephanodiscales</taxon>
        <taxon>Stephanodiscaceae</taxon>
        <taxon>Cyclotella</taxon>
    </lineage>
</organism>
<feature type="compositionally biased region" description="Polar residues" evidence="8">
    <location>
        <begin position="36"/>
        <end position="45"/>
    </location>
</feature>
<gene>
    <name evidence="9" type="ORF">HJC23_000749</name>
</gene>
<comment type="subcellular location">
    <subcellularLocation>
        <location evidence="1">Cytoplasm</location>
        <location evidence="1">Cytoskeleton</location>
        <location evidence="1">Cilium basal body</location>
    </subcellularLocation>
</comment>
<dbReference type="GO" id="GO:0005929">
    <property type="term" value="C:cilium"/>
    <property type="evidence" value="ECO:0007669"/>
    <property type="project" value="UniProtKB-ARBA"/>
</dbReference>
<sequence length="280" mass="31071">MSFISSVRSPEENPATRAESSTTLGGSSRRFLRPSSVDNDPSNNHLHLKNYRPPLHRSESLDGITTTTLVSSHAAPGTNQSTPSSSFFVMVTGNIESATSTSTSERLYCRYTFSYGPDWEVVHGVSMGLSQIGRRSMFSLGSNDDGCNAIVWNFPIEISFQSTNPYGWPRMALSIYGFDFLGRDVIRGYTSLLLPINPGRHVKHLKTFRPASGGKCQQFLNWLMGTNPEYYDSKTVTRGEGRGVTRVVSEDGMVVKVNLFVTRKEFQSFGYSSRSTTARE</sequence>
<dbReference type="GO" id="GO:0030030">
    <property type="term" value="P:cell projection organization"/>
    <property type="evidence" value="ECO:0007669"/>
    <property type="project" value="UniProtKB-KW"/>
</dbReference>